<comment type="caution">
    <text evidence="1">Lacks conserved residue(s) required for the propagation of feature annotation.</text>
</comment>
<keyword evidence="7" id="KW-1185">Reference proteome</keyword>
<dbReference type="InterPro" id="IPR058815">
    <property type="entry name" value="ConA_BAM2-like"/>
</dbReference>
<feature type="chain" id="PRO_5001487980" description="Laminin G domain-containing protein" evidence="4">
    <location>
        <begin position="24"/>
        <end position="1005"/>
    </location>
</feature>
<keyword evidence="3" id="KW-0472">Membrane</keyword>
<evidence type="ECO:0000259" key="5">
    <source>
        <dbReference type="PROSITE" id="PS50025"/>
    </source>
</evidence>
<dbReference type="InterPro" id="IPR013320">
    <property type="entry name" value="ConA-like_dom_sf"/>
</dbReference>
<proteinExistence type="predicted"/>
<name>A0A016TTV6_9BILA</name>
<gene>
    <name evidence="6" type="primary">Acey_s0077.g1078</name>
    <name evidence="6" type="synonym">Acey-bam-2</name>
    <name evidence="6" type="ORF">Y032_0077g1078</name>
</gene>
<feature type="region of interest" description="Disordered" evidence="2">
    <location>
        <begin position="918"/>
        <end position="943"/>
    </location>
</feature>
<feature type="domain" description="Laminin G" evidence="5">
    <location>
        <begin position="366"/>
        <end position="585"/>
    </location>
</feature>
<comment type="caution">
    <text evidence="6">The sequence shown here is derived from an EMBL/GenBank/DDBJ whole genome shotgun (WGS) entry which is preliminary data.</text>
</comment>
<dbReference type="STRING" id="53326.A0A016TTV6"/>
<organism evidence="6 7">
    <name type="scientific">Ancylostoma ceylanicum</name>
    <dbReference type="NCBI Taxonomy" id="53326"/>
    <lineage>
        <taxon>Eukaryota</taxon>
        <taxon>Metazoa</taxon>
        <taxon>Ecdysozoa</taxon>
        <taxon>Nematoda</taxon>
        <taxon>Chromadorea</taxon>
        <taxon>Rhabditida</taxon>
        <taxon>Rhabditina</taxon>
        <taxon>Rhabditomorpha</taxon>
        <taxon>Strongyloidea</taxon>
        <taxon>Ancylostomatidae</taxon>
        <taxon>Ancylostomatinae</taxon>
        <taxon>Ancylostoma</taxon>
    </lineage>
</organism>
<dbReference type="Proteomes" id="UP000024635">
    <property type="component" value="Unassembled WGS sequence"/>
</dbReference>
<feature type="transmembrane region" description="Helical" evidence="3">
    <location>
        <begin position="866"/>
        <end position="891"/>
    </location>
</feature>
<dbReference type="Pfam" id="PF26430">
    <property type="entry name" value="ConA_BAM2"/>
    <property type="match status" value="1"/>
</dbReference>
<evidence type="ECO:0000313" key="7">
    <source>
        <dbReference type="Proteomes" id="UP000024635"/>
    </source>
</evidence>
<dbReference type="PROSITE" id="PS50025">
    <property type="entry name" value="LAM_G_DOMAIN"/>
    <property type="match status" value="1"/>
</dbReference>
<dbReference type="EMBL" id="JARK01001413">
    <property type="protein sequence ID" value="EYC06186.1"/>
    <property type="molecule type" value="Genomic_DNA"/>
</dbReference>
<evidence type="ECO:0000256" key="2">
    <source>
        <dbReference type="SAM" id="MobiDB-lite"/>
    </source>
</evidence>
<keyword evidence="3" id="KW-1133">Transmembrane helix</keyword>
<reference evidence="7" key="1">
    <citation type="journal article" date="2015" name="Nat. Genet.">
        <title>The genome and transcriptome of the zoonotic hookworm Ancylostoma ceylanicum identify infection-specific gene families.</title>
        <authorList>
            <person name="Schwarz E.M."/>
            <person name="Hu Y."/>
            <person name="Antoshechkin I."/>
            <person name="Miller M.M."/>
            <person name="Sternberg P.W."/>
            <person name="Aroian R.V."/>
        </authorList>
    </citation>
    <scope>NUCLEOTIDE SEQUENCE</scope>
    <source>
        <strain evidence="7">HY135</strain>
    </source>
</reference>
<sequence>MPPDIYRVVVVVLLAFSSAAVESVRPRRSCRHHFLANVHTTSVLPLQGEAGVYNVVCHMPSTPEATSEIVTEIHSGLSKPHRVTESRSVNFQVLDLNLLRDMVRWSNCEQTLTVKWEATPPQSRGHFIVRSLLNESLDVVYVEGNAKAEYSLSGPMAGIRHILPVDWEQDMSAAIVASPLTCRQKVLPEDGCLFRTRVMVNLDLSPTWIWEFSFRTHRSDQALFSLHTANSDVTRIRLERDFFLRVDTGKPIPLCQLSDGLWHTVAILSEDGDVSLIVDNFEKIPLTELQAHESRLSAVEIELDGEILLIDPTDVAENCELNDKRRVTGQSQFMPACSGCQCTILNGVFDNFPAPSCEHSGDEAYRLLRDSDRLSFFYIPVSAESQHLKPIIRLGLTYKSESDIGLLLFGFWQEEETKGRFQVHYRDRQLIGIYCENQGEEVCKGCSISRIEGFGNDQWTRVAFFESYGGVSLVADKSVCVLSELGSQNNISLAEVYSIPVLATGSAVFIGGTFYEKKKSGLYLPSFEHKYFENTREKVPSLRGCLKDVFVDGKSVDLSSIHSQQMEHTLVNAGDDSAYAIQVGCVDCSPSCPAGVRCRPTEPRELTFECDCSDIEQFWLGECRSTERLRPNPLVPLSTFHLDTPAAVLPLMPTKAALSKVWMKLSLPKMVERETVIAQFNSHRETLFYIFVDADGIGVHVHPSTQDHFETIVREEISYPDDRVHLISLERRTPLGTRPTSRKSDLFIDGVHNEIPDVAKYVLSNVTVRASEDSENFVVIHDMGLAYEFDEHHPFLHHSTNRLHQVDLQSMLLRHRTRGLPEPVATADPFLWKKVTSPSQRPSPHGQIVAYTPDAHEPQQLLSASWVIYSLVLTTVLCLLLTVCLLIYCCILRRQRRRGSESSDRDRILRDSPDYSVKLRSNKTESESSYDGDGSIGTDDTDLNAYRDIPSHRVKIYRESMVSILVPGMDQPSEAIVKRVPSTERVASTPLLPPSPAPLVRVDDQ</sequence>
<evidence type="ECO:0000313" key="6">
    <source>
        <dbReference type="EMBL" id="EYC06186.1"/>
    </source>
</evidence>
<evidence type="ECO:0000256" key="3">
    <source>
        <dbReference type="SAM" id="Phobius"/>
    </source>
</evidence>
<dbReference type="Gene3D" id="2.60.120.200">
    <property type="match status" value="2"/>
</dbReference>
<evidence type="ECO:0000256" key="4">
    <source>
        <dbReference type="SAM" id="SignalP"/>
    </source>
</evidence>
<keyword evidence="4" id="KW-0732">Signal</keyword>
<evidence type="ECO:0000256" key="1">
    <source>
        <dbReference type="PROSITE-ProRule" id="PRU00122"/>
    </source>
</evidence>
<keyword evidence="3" id="KW-0812">Transmembrane</keyword>
<feature type="signal peptide" evidence="4">
    <location>
        <begin position="1"/>
        <end position="23"/>
    </location>
</feature>
<dbReference type="OrthoDB" id="5842451at2759"/>
<dbReference type="InterPro" id="IPR001791">
    <property type="entry name" value="Laminin_G"/>
</dbReference>
<accession>A0A016TTV6</accession>
<feature type="compositionally biased region" description="Low complexity" evidence="2">
    <location>
        <begin position="929"/>
        <end position="938"/>
    </location>
</feature>
<dbReference type="SUPFAM" id="SSF49899">
    <property type="entry name" value="Concanavalin A-like lectins/glucanases"/>
    <property type="match status" value="2"/>
</dbReference>
<dbReference type="AlphaFoldDB" id="A0A016TTV6"/>
<feature type="region of interest" description="Disordered" evidence="2">
    <location>
        <begin position="983"/>
        <end position="1005"/>
    </location>
</feature>
<protein>
    <recommendedName>
        <fullName evidence="5">Laminin G domain-containing protein</fullName>
    </recommendedName>
</protein>